<reference evidence="2 3" key="1">
    <citation type="submission" date="2015-09" db="EMBL/GenBank/DDBJ databases">
        <title>Draft genome of the parasitic nematode Teladorsagia circumcincta isolate WARC Sus (inbred).</title>
        <authorList>
            <person name="Mitreva M."/>
        </authorList>
    </citation>
    <scope>NUCLEOTIDE SEQUENCE [LARGE SCALE GENOMIC DNA]</scope>
    <source>
        <strain evidence="2 3">S</strain>
    </source>
</reference>
<evidence type="ECO:0000313" key="2">
    <source>
        <dbReference type="EMBL" id="PIO65031.1"/>
    </source>
</evidence>
<dbReference type="SUPFAM" id="SSF53300">
    <property type="entry name" value="vWA-like"/>
    <property type="match status" value="1"/>
</dbReference>
<evidence type="ECO:0000313" key="3">
    <source>
        <dbReference type="Proteomes" id="UP000230423"/>
    </source>
</evidence>
<feature type="region of interest" description="Disordered" evidence="1">
    <location>
        <begin position="154"/>
        <end position="180"/>
    </location>
</feature>
<keyword evidence="3" id="KW-1185">Reference proteome</keyword>
<dbReference type="CDD" id="cd00198">
    <property type="entry name" value="vWFA"/>
    <property type="match status" value="1"/>
</dbReference>
<organism evidence="2 3">
    <name type="scientific">Teladorsagia circumcincta</name>
    <name type="common">Brown stomach worm</name>
    <name type="synonym">Ostertagia circumcincta</name>
    <dbReference type="NCBI Taxonomy" id="45464"/>
    <lineage>
        <taxon>Eukaryota</taxon>
        <taxon>Metazoa</taxon>
        <taxon>Ecdysozoa</taxon>
        <taxon>Nematoda</taxon>
        <taxon>Chromadorea</taxon>
        <taxon>Rhabditida</taxon>
        <taxon>Rhabditina</taxon>
        <taxon>Rhabditomorpha</taxon>
        <taxon>Strongyloidea</taxon>
        <taxon>Trichostrongylidae</taxon>
        <taxon>Teladorsagia</taxon>
    </lineage>
</organism>
<evidence type="ECO:0000256" key="1">
    <source>
        <dbReference type="SAM" id="MobiDB-lite"/>
    </source>
</evidence>
<accession>A0A2G9U432</accession>
<gene>
    <name evidence="2" type="ORF">TELCIR_13317</name>
</gene>
<feature type="compositionally biased region" description="Polar residues" evidence="1">
    <location>
        <begin position="168"/>
        <end position="177"/>
    </location>
</feature>
<dbReference type="AlphaFoldDB" id="A0A2G9U432"/>
<name>A0A2G9U432_TELCI</name>
<dbReference type="Proteomes" id="UP000230423">
    <property type="component" value="Unassembled WGS sequence"/>
</dbReference>
<sequence>MVFEHQRELALSLIERLPISASGTNVAVGIISFTAVPTVRLPLGLGREKAIEAIRTVSTQPSYADAVSLALAKIHNEGRADARAGLVILGNGNSKDSEAAKIAMASQIRKSGETRERVHAAAGVEVQEGVYSTPASLRSDVALQRDVLGEPLNVDKINEEKDSPAYQLDSTDGGNHKNNYRPRHNHHCFYVR</sequence>
<protein>
    <recommendedName>
        <fullName evidence="4">VWFA domain-containing protein</fullName>
    </recommendedName>
</protein>
<dbReference type="EMBL" id="KZ349360">
    <property type="protein sequence ID" value="PIO65031.1"/>
    <property type="molecule type" value="Genomic_DNA"/>
</dbReference>
<evidence type="ECO:0008006" key="4">
    <source>
        <dbReference type="Google" id="ProtNLM"/>
    </source>
</evidence>
<proteinExistence type="predicted"/>
<dbReference type="OrthoDB" id="6132182at2759"/>
<dbReference type="Gene3D" id="3.40.50.410">
    <property type="entry name" value="von Willebrand factor, type A domain"/>
    <property type="match status" value="1"/>
</dbReference>
<dbReference type="InterPro" id="IPR036465">
    <property type="entry name" value="vWFA_dom_sf"/>
</dbReference>